<comment type="subcellular location">
    <subcellularLocation>
        <location evidence="1">Cell membrane</location>
        <topology evidence="1">Multi-pass membrane protein</topology>
    </subcellularLocation>
</comment>
<feature type="transmembrane region" description="Helical" evidence="8">
    <location>
        <begin position="280"/>
        <end position="303"/>
    </location>
</feature>
<evidence type="ECO:0000256" key="6">
    <source>
        <dbReference type="ARBA" id="ARBA00022989"/>
    </source>
</evidence>
<feature type="transmembrane region" description="Helical" evidence="8">
    <location>
        <begin position="420"/>
        <end position="440"/>
    </location>
</feature>
<dbReference type="GO" id="GO:0009103">
    <property type="term" value="P:lipopolysaccharide biosynthetic process"/>
    <property type="evidence" value="ECO:0007669"/>
    <property type="project" value="UniProtKB-ARBA"/>
</dbReference>
<keyword evidence="6 8" id="KW-1133">Transmembrane helix</keyword>
<dbReference type="AlphaFoldDB" id="A2C7A9"/>
<feature type="transmembrane region" description="Helical" evidence="8">
    <location>
        <begin position="447"/>
        <end position="468"/>
    </location>
</feature>
<dbReference type="KEGG" id="pmf:P9303_06171"/>
<keyword evidence="2" id="KW-1003">Cell membrane</keyword>
<feature type="transmembrane region" description="Helical" evidence="8">
    <location>
        <begin position="136"/>
        <end position="157"/>
    </location>
</feature>
<dbReference type="Pfam" id="PF13231">
    <property type="entry name" value="PMT_2"/>
    <property type="match status" value="1"/>
</dbReference>
<feature type="transmembrane region" description="Helical" evidence="8">
    <location>
        <begin position="20"/>
        <end position="36"/>
    </location>
</feature>
<sequence length="613" mass="67854">MVLTFAATVLLSPLQRRRGLLLILAFGVALCLWQLGDSGLVDETPPLFAAAGRAMSTTGDWLTPRVNGLPRFDKPPLVYWLMGLVYALPGHEVWDPLGTWAARLPSALASVVMMLALGDTVMCWPQKDDACPRRTGVAVALAFALSPLVMVWSRVAVSDALFCSTLGVSLLLQWRRFAAPSTQPWWLAWLLLGLAVLTKGPAAVVLTGMVLVLFALLQWNLASLWQRLRPLPGLLITALISLPWYVAELLVEGQPFWDSFFGYHNLQRFTSVVNSHLQPWWFFGPVLVVASLPFTPLLILGLLQAFVPVRKGGALCQAEAEGSLQSFAACWLLAVLLLFTCAATKLPSYWLPATPAAALLIGLAASVSPQQRPGLIWAWGGSVFLAGLLAAGLWASPFWVEWIYDPEMPTLAAELLASRLVLRAAVFFSLSVLLGIWLAWRPRPGRLLALQGPLVAFQLFSFLPMWALGDKVRQLPVRQVAHLLVASQKSREPLVMVGAIKPSLHFYTDQVVVYEGRSAGALVNLDDRLREEERSGWSGLPIEGPMGSSTALVVIDQGTTQRRHWQDLQPELLGKFGIYRVWRLDRRTLEKRANQLKSEGFQTDWRQPRPERF</sequence>
<dbReference type="EMBL" id="CP000554">
    <property type="protein sequence ID" value="ABM77369.1"/>
    <property type="molecule type" value="Genomic_DNA"/>
</dbReference>
<keyword evidence="4 10" id="KW-0808">Transferase</keyword>
<evidence type="ECO:0000256" key="1">
    <source>
        <dbReference type="ARBA" id="ARBA00004651"/>
    </source>
</evidence>
<evidence type="ECO:0000259" key="9">
    <source>
        <dbReference type="Pfam" id="PF13231"/>
    </source>
</evidence>
<feature type="transmembrane region" description="Helical" evidence="8">
    <location>
        <begin position="324"/>
        <end position="343"/>
    </location>
</feature>
<dbReference type="InterPro" id="IPR050297">
    <property type="entry name" value="LipidA_mod_glycosyltrf_83"/>
</dbReference>
<dbReference type="Proteomes" id="UP000002274">
    <property type="component" value="Chromosome"/>
</dbReference>
<gene>
    <name evidence="10" type="ordered locus">P9303_06171</name>
</gene>
<feature type="transmembrane region" description="Helical" evidence="8">
    <location>
        <begin position="228"/>
        <end position="247"/>
    </location>
</feature>
<evidence type="ECO:0000256" key="4">
    <source>
        <dbReference type="ARBA" id="ARBA00022679"/>
    </source>
</evidence>
<accession>A2C7A9</accession>
<dbReference type="BioCyc" id="PMAR59922:G1G80-567-MONOMER"/>
<evidence type="ECO:0000256" key="5">
    <source>
        <dbReference type="ARBA" id="ARBA00022692"/>
    </source>
</evidence>
<proteinExistence type="predicted"/>
<dbReference type="CAZy" id="GT83">
    <property type="family name" value="Glycosyltransferase Family 83"/>
</dbReference>
<feature type="transmembrane region" description="Helical" evidence="8">
    <location>
        <begin position="375"/>
        <end position="400"/>
    </location>
</feature>
<keyword evidence="7 8" id="KW-0472">Membrane</keyword>
<dbReference type="GO" id="GO:0005886">
    <property type="term" value="C:plasma membrane"/>
    <property type="evidence" value="ECO:0007669"/>
    <property type="project" value="UniProtKB-SubCell"/>
</dbReference>
<feature type="domain" description="Glycosyltransferase RgtA/B/C/D-like" evidence="9">
    <location>
        <begin position="73"/>
        <end position="244"/>
    </location>
</feature>
<evidence type="ECO:0000256" key="3">
    <source>
        <dbReference type="ARBA" id="ARBA00022676"/>
    </source>
</evidence>
<feature type="transmembrane region" description="Helical" evidence="8">
    <location>
        <begin position="104"/>
        <end position="124"/>
    </location>
</feature>
<dbReference type="PANTHER" id="PTHR33908:SF3">
    <property type="entry name" value="UNDECAPRENYL PHOSPHATE-ALPHA-4-AMINO-4-DEOXY-L-ARABINOSE ARABINOSYL TRANSFERASE"/>
    <property type="match status" value="1"/>
</dbReference>
<evidence type="ECO:0000313" key="10">
    <source>
        <dbReference type="EMBL" id="ABM77369.1"/>
    </source>
</evidence>
<dbReference type="RefSeq" id="WP_011825288.1">
    <property type="nucleotide sequence ID" value="NC_008820.1"/>
</dbReference>
<reference evidence="10 11" key="1">
    <citation type="journal article" date="2007" name="PLoS Genet.">
        <title>Patterns and implications of gene gain and loss in the evolution of Prochlorococcus.</title>
        <authorList>
            <person name="Kettler G.C."/>
            <person name="Martiny A.C."/>
            <person name="Huang K."/>
            <person name="Zucker J."/>
            <person name="Coleman M.L."/>
            <person name="Rodrigue S."/>
            <person name="Chen F."/>
            <person name="Lapidus A."/>
            <person name="Ferriera S."/>
            <person name="Johnson J."/>
            <person name="Steglich C."/>
            <person name="Church G.M."/>
            <person name="Richardson P."/>
            <person name="Chisholm S.W."/>
        </authorList>
    </citation>
    <scope>NUCLEOTIDE SEQUENCE [LARGE SCALE GENOMIC DNA]</scope>
    <source>
        <strain evidence="10 11">MIT 9303</strain>
    </source>
</reference>
<evidence type="ECO:0000256" key="7">
    <source>
        <dbReference type="ARBA" id="ARBA00023136"/>
    </source>
</evidence>
<keyword evidence="3" id="KW-0328">Glycosyltransferase</keyword>
<dbReference type="PANTHER" id="PTHR33908">
    <property type="entry name" value="MANNOSYLTRANSFERASE YKCB-RELATED"/>
    <property type="match status" value="1"/>
</dbReference>
<keyword evidence="5 8" id="KW-0812">Transmembrane</keyword>
<name>A2C7A9_PROM3</name>
<feature type="transmembrane region" description="Helical" evidence="8">
    <location>
        <begin position="349"/>
        <end position="368"/>
    </location>
</feature>
<evidence type="ECO:0000256" key="2">
    <source>
        <dbReference type="ARBA" id="ARBA00022475"/>
    </source>
</evidence>
<protein>
    <submittedName>
        <fullName evidence="10">4-amino-4-deoxy-L-arabinose transferase</fullName>
    </submittedName>
</protein>
<dbReference type="GO" id="GO:0016763">
    <property type="term" value="F:pentosyltransferase activity"/>
    <property type="evidence" value="ECO:0007669"/>
    <property type="project" value="TreeGrafter"/>
</dbReference>
<dbReference type="InterPro" id="IPR038731">
    <property type="entry name" value="RgtA/B/C-like"/>
</dbReference>
<evidence type="ECO:0000313" key="11">
    <source>
        <dbReference type="Proteomes" id="UP000002274"/>
    </source>
</evidence>
<dbReference type="HOGENOM" id="CLU_019200_0_1_3"/>
<evidence type="ECO:0000256" key="8">
    <source>
        <dbReference type="SAM" id="Phobius"/>
    </source>
</evidence>
<feature type="transmembrane region" description="Helical" evidence="8">
    <location>
        <begin position="186"/>
        <end position="216"/>
    </location>
</feature>
<dbReference type="STRING" id="59922.P9303_06171"/>
<dbReference type="GO" id="GO:0010041">
    <property type="term" value="P:response to iron(III) ion"/>
    <property type="evidence" value="ECO:0007669"/>
    <property type="project" value="TreeGrafter"/>
</dbReference>
<organism evidence="10 11">
    <name type="scientific">Prochlorococcus marinus (strain MIT 9303)</name>
    <dbReference type="NCBI Taxonomy" id="59922"/>
    <lineage>
        <taxon>Bacteria</taxon>
        <taxon>Bacillati</taxon>
        <taxon>Cyanobacteriota</taxon>
        <taxon>Cyanophyceae</taxon>
        <taxon>Synechococcales</taxon>
        <taxon>Prochlorococcaceae</taxon>
        <taxon>Prochlorococcus</taxon>
    </lineage>
</organism>